<dbReference type="GeneID" id="104703323"/>
<dbReference type="PANTHER" id="PTHR38926">
    <property type="entry name" value="F-BOX DOMAIN CONTAINING PROTEIN, EXPRESSED"/>
    <property type="match status" value="1"/>
</dbReference>
<dbReference type="InterPro" id="IPR032675">
    <property type="entry name" value="LRR_dom_sf"/>
</dbReference>
<dbReference type="PANTHER" id="PTHR38926:SF2">
    <property type="entry name" value="F-BOX_LRR-REPEAT PROTEIN 21-RELATED"/>
    <property type="match status" value="1"/>
</dbReference>
<accession>A0ABM0SXP0</accession>
<dbReference type="InterPro" id="IPR001810">
    <property type="entry name" value="F-box_dom"/>
</dbReference>
<name>A0ABM0SXP0_CAMSA</name>
<dbReference type="InterPro" id="IPR036047">
    <property type="entry name" value="F-box-like_dom_sf"/>
</dbReference>
<dbReference type="CDD" id="cd22164">
    <property type="entry name" value="F-box_AtSKIP19-like"/>
    <property type="match status" value="1"/>
</dbReference>
<dbReference type="RefSeq" id="XP_010417631.1">
    <property type="nucleotide sequence ID" value="XM_010419329.2"/>
</dbReference>
<reference evidence="3" key="2">
    <citation type="submission" date="2025-08" db="UniProtKB">
        <authorList>
            <consortium name="RefSeq"/>
        </authorList>
    </citation>
    <scope>IDENTIFICATION</scope>
    <source>
        <tissue evidence="3">Leaf</tissue>
    </source>
</reference>
<dbReference type="PROSITE" id="PS50181">
    <property type="entry name" value="FBOX"/>
    <property type="match status" value="1"/>
</dbReference>
<organism evidence="2 3">
    <name type="scientific">Camelina sativa</name>
    <name type="common">False flax</name>
    <name type="synonym">Myagrum sativum</name>
    <dbReference type="NCBI Taxonomy" id="90675"/>
    <lineage>
        <taxon>Eukaryota</taxon>
        <taxon>Viridiplantae</taxon>
        <taxon>Streptophyta</taxon>
        <taxon>Embryophyta</taxon>
        <taxon>Tracheophyta</taxon>
        <taxon>Spermatophyta</taxon>
        <taxon>Magnoliopsida</taxon>
        <taxon>eudicotyledons</taxon>
        <taxon>Gunneridae</taxon>
        <taxon>Pentapetalae</taxon>
        <taxon>rosids</taxon>
        <taxon>malvids</taxon>
        <taxon>Brassicales</taxon>
        <taxon>Brassicaceae</taxon>
        <taxon>Camelineae</taxon>
        <taxon>Camelina</taxon>
    </lineage>
</organism>
<dbReference type="Proteomes" id="UP000694864">
    <property type="component" value="Chromosome 7"/>
</dbReference>
<dbReference type="Pfam" id="PF12937">
    <property type="entry name" value="F-box-like"/>
    <property type="match status" value="1"/>
</dbReference>
<dbReference type="SUPFAM" id="SSF52047">
    <property type="entry name" value="RNI-like"/>
    <property type="match status" value="1"/>
</dbReference>
<dbReference type="Gene3D" id="3.80.10.10">
    <property type="entry name" value="Ribonuclease Inhibitor"/>
    <property type="match status" value="1"/>
</dbReference>
<dbReference type="SMART" id="SM00256">
    <property type="entry name" value="FBOX"/>
    <property type="match status" value="1"/>
</dbReference>
<protein>
    <submittedName>
        <fullName evidence="3">F-box/LRR-repeat protein 23</fullName>
    </submittedName>
</protein>
<feature type="domain" description="F-box" evidence="1">
    <location>
        <begin position="15"/>
        <end position="61"/>
    </location>
</feature>
<dbReference type="SUPFAM" id="SSF81383">
    <property type="entry name" value="F-box domain"/>
    <property type="match status" value="1"/>
</dbReference>
<reference evidence="2" key="1">
    <citation type="journal article" date="2014" name="Nat. Commun.">
        <title>The emerging biofuel crop Camelina sativa retains a highly undifferentiated hexaploid genome structure.</title>
        <authorList>
            <person name="Kagale S."/>
            <person name="Koh C."/>
            <person name="Nixon J."/>
            <person name="Bollina V."/>
            <person name="Clarke W.E."/>
            <person name="Tuteja R."/>
            <person name="Spillane C."/>
            <person name="Robinson S.J."/>
            <person name="Links M.G."/>
            <person name="Clarke C."/>
            <person name="Higgins E.E."/>
            <person name="Huebert T."/>
            <person name="Sharpe A.G."/>
            <person name="Parkin I.A."/>
        </authorList>
    </citation>
    <scope>NUCLEOTIDE SEQUENCE [LARGE SCALE GENOMIC DNA]</scope>
    <source>
        <strain evidence="2">cv. DH55</strain>
    </source>
</reference>
<evidence type="ECO:0000259" key="1">
    <source>
        <dbReference type="PROSITE" id="PS50181"/>
    </source>
</evidence>
<sequence length="276" mass="31072">MASKKSKIASSSSSSSNWAELPPELISSILIRLSTVDLLKAQIVCRSWRRVSKDPSMWRIIELEDVASEDMCRRAIDLSDGGLVEIFIDVKNLGEAILAYMAERSSLLRSLILSSRSCFSFFPDDIFREAVVKLPLLEYLHVPSFIFSRESLRVVGKSCPNLKTLKLHHHCPSSRDADDSIAMIIADSMPGLRHLELCGHPLSNMGLKAILDGCPHLECLDLRECFHIDLSGNLGKRCLERIKYLRRPNDYPPETEEESYLNDILSDIGLPDPPYD</sequence>
<evidence type="ECO:0000313" key="3">
    <source>
        <dbReference type="RefSeq" id="XP_010417631.1"/>
    </source>
</evidence>
<proteinExistence type="predicted"/>
<keyword evidence="2" id="KW-1185">Reference proteome</keyword>
<evidence type="ECO:0000313" key="2">
    <source>
        <dbReference type="Proteomes" id="UP000694864"/>
    </source>
</evidence>
<gene>
    <name evidence="3" type="primary">LOC104703323</name>
</gene>